<evidence type="ECO:0000313" key="2">
    <source>
        <dbReference type="EMBL" id="OMJ73082.1"/>
    </source>
</evidence>
<gene>
    <name evidence="2" type="ORF">SteCoe_28309</name>
</gene>
<accession>A0A1R2B8G8</accession>
<protein>
    <submittedName>
        <fullName evidence="2">Uncharacterized protein</fullName>
    </submittedName>
</protein>
<feature type="chain" id="PRO_5013068405" evidence="1">
    <location>
        <begin position="23"/>
        <end position="207"/>
    </location>
</feature>
<organism evidence="2 3">
    <name type="scientific">Stentor coeruleus</name>
    <dbReference type="NCBI Taxonomy" id="5963"/>
    <lineage>
        <taxon>Eukaryota</taxon>
        <taxon>Sar</taxon>
        <taxon>Alveolata</taxon>
        <taxon>Ciliophora</taxon>
        <taxon>Postciliodesmatophora</taxon>
        <taxon>Heterotrichea</taxon>
        <taxon>Heterotrichida</taxon>
        <taxon>Stentoridae</taxon>
        <taxon>Stentor</taxon>
    </lineage>
</organism>
<comment type="caution">
    <text evidence="2">The sequence shown here is derived from an EMBL/GenBank/DDBJ whole genome shotgun (WGS) entry which is preliminary data.</text>
</comment>
<keyword evidence="3" id="KW-1185">Reference proteome</keyword>
<reference evidence="2 3" key="1">
    <citation type="submission" date="2016-11" db="EMBL/GenBank/DDBJ databases">
        <title>The macronuclear genome of Stentor coeruleus: a giant cell with tiny introns.</title>
        <authorList>
            <person name="Slabodnick M."/>
            <person name="Ruby J.G."/>
            <person name="Reiff S.B."/>
            <person name="Swart E.C."/>
            <person name="Gosai S."/>
            <person name="Prabakaran S."/>
            <person name="Witkowska E."/>
            <person name="Larue G.E."/>
            <person name="Fisher S."/>
            <person name="Freeman R.M."/>
            <person name="Gunawardena J."/>
            <person name="Chu W."/>
            <person name="Stover N.A."/>
            <person name="Gregory B.D."/>
            <person name="Nowacki M."/>
            <person name="Derisi J."/>
            <person name="Roy S.W."/>
            <person name="Marshall W.F."/>
            <person name="Sood P."/>
        </authorList>
    </citation>
    <scope>NUCLEOTIDE SEQUENCE [LARGE SCALE GENOMIC DNA]</scope>
    <source>
        <strain evidence="2">WM001</strain>
    </source>
</reference>
<dbReference type="AlphaFoldDB" id="A0A1R2B8G8"/>
<dbReference type="OrthoDB" id="306512at2759"/>
<dbReference type="Proteomes" id="UP000187209">
    <property type="component" value="Unassembled WGS sequence"/>
</dbReference>
<dbReference type="EMBL" id="MPUH01000848">
    <property type="protein sequence ID" value="OMJ73082.1"/>
    <property type="molecule type" value="Genomic_DNA"/>
</dbReference>
<name>A0A1R2B8G8_9CILI</name>
<proteinExistence type="predicted"/>
<sequence>MKLLIAFLVATIYAAPLTPVWPNIFWQNFNETTITPQQGTNHNTGTYYYNYNLPAYRIDRNNGRYDRYCGLNGPYANENTPCSHIVVNGYRYLYYSQLNTCCYCCNSTMGCGVLLPNWMQNANYIDTEVHEGILTYKWEKSGLQPNYFYETVNTVPVNRITVSIYQEPNDFMDFSSRNETLPSGILNLPSICTLKNTCNWGFCQQLR</sequence>
<keyword evidence="1" id="KW-0732">Signal</keyword>
<evidence type="ECO:0000313" key="3">
    <source>
        <dbReference type="Proteomes" id="UP000187209"/>
    </source>
</evidence>
<feature type="signal peptide" evidence="1">
    <location>
        <begin position="1"/>
        <end position="22"/>
    </location>
</feature>
<evidence type="ECO:0000256" key="1">
    <source>
        <dbReference type="SAM" id="SignalP"/>
    </source>
</evidence>